<dbReference type="PROSITE" id="PS51257">
    <property type="entry name" value="PROKAR_LIPOPROTEIN"/>
    <property type="match status" value="1"/>
</dbReference>
<feature type="region of interest" description="Disordered" evidence="2">
    <location>
        <begin position="215"/>
        <end position="242"/>
    </location>
</feature>
<keyword evidence="6" id="KW-1185">Reference proteome</keyword>
<feature type="chain" id="PRO_5003860665" evidence="3">
    <location>
        <begin position="24"/>
        <end position="242"/>
    </location>
</feature>
<feature type="signal peptide" evidence="3">
    <location>
        <begin position="1"/>
        <end position="23"/>
    </location>
</feature>
<protein>
    <submittedName>
        <fullName evidence="5">Transglycosylase SLT domain protein</fullName>
    </submittedName>
</protein>
<evidence type="ECO:0000259" key="4">
    <source>
        <dbReference type="Pfam" id="PF01464"/>
    </source>
</evidence>
<comment type="caution">
    <text evidence="5">The sequence shown here is derived from an EMBL/GenBank/DDBJ whole genome shotgun (WGS) entry which is preliminary data.</text>
</comment>
<feature type="domain" description="Transglycosylase SLT" evidence="4">
    <location>
        <begin position="90"/>
        <end position="160"/>
    </location>
</feature>
<dbReference type="eggNOG" id="COG0741">
    <property type="taxonomic scope" value="Bacteria"/>
</dbReference>
<comment type="similarity">
    <text evidence="1">Belongs to the virb1 family.</text>
</comment>
<evidence type="ECO:0000256" key="3">
    <source>
        <dbReference type="SAM" id="SignalP"/>
    </source>
</evidence>
<dbReference type="SUPFAM" id="SSF53955">
    <property type="entry name" value="Lysozyme-like"/>
    <property type="match status" value="1"/>
</dbReference>
<dbReference type="Pfam" id="PF01464">
    <property type="entry name" value="SLT"/>
    <property type="match status" value="1"/>
</dbReference>
<dbReference type="EMBL" id="AMGO01000007">
    <property type="protein sequence ID" value="EKE45492.1"/>
    <property type="molecule type" value="Genomic_DNA"/>
</dbReference>
<dbReference type="InterPro" id="IPR023346">
    <property type="entry name" value="Lysozyme-like_dom_sf"/>
</dbReference>
<dbReference type="Proteomes" id="UP000006765">
    <property type="component" value="Unassembled WGS sequence"/>
</dbReference>
<accession>K2HGA5</accession>
<dbReference type="Gene3D" id="1.10.530.10">
    <property type="match status" value="1"/>
</dbReference>
<evidence type="ECO:0000313" key="6">
    <source>
        <dbReference type="Proteomes" id="UP000006765"/>
    </source>
</evidence>
<dbReference type="OrthoDB" id="5763339at2"/>
<gene>
    <name evidence="5" type="ORF">OCGS_0582</name>
</gene>
<evidence type="ECO:0000256" key="2">
    <source>
        <dbReference type="SAM" id="MobiDB-lite"/>
    </source>
</evidence>
<keyword evidence="3" id="KW-0732">Signal</keyword>
<dbReference type="RefSeq" id="WP_007425735.1">
    <property type="nucleotide sequence ID" value="NZ_AMGO01000007.1"/>
</dbReference>
<name>K2HGA5_9RHOB</name>
<dbReference type="PATRIC" id="fig|1231392.3.peg.584"/>
<dbReference type="AlphaFoldDB" id="K2HGA5"/>
<sequence length="242" mass="26321">MRWGRLGHLAGAALLCAATACPAAGDIRPQPRPAAEPIPAARWDHRAESERWSRAVLHALDTHGKRLIEETPRDADEWCPGYADADRPQRRAFWVGFLSALAKHESTWKPKAVGGDGRWYGLLQILPATARGYGCRAGSGAELKSGAANLACAVRIMARTVPRDGVIDARSPRWSGVAADWGPLRSELKKADMIGWLRGQDYCTIAASPRPRLRPETQIVEGPRPASRPMRLAINEAAGDPT</sequence>
<dbReference type="STRING" id="1231392.OCGS_0582"/>
<organism evidence="5 6">
    <name type="scientific">Oceaniovalibus guishaninsula JLT2003</name>
    <dbReference type="NCBI Taxonomy" id="1231392"/>
    <lineage>
        <taxon>Bacteria</taxon>
        <taxon>Pseudomonadati</taxon>
        <taxon>Pseudomonadota</taxon>
        <taxon>Alphaproteobacteria</taxon>
        <taxon>Rhodobacterales</taxon>
        <taxon>Roseobacteraceae</taxon>
        <taxon>Oceaniovalibus</taxon>
    </lineage>
</organism>
<evidence type="ECO:0000256" key="1">
    <source>
        <dbReference type="ARBA" id="ARBA00009387"/>
    </source>
</evidence>
<reference evidence="5 6" key="1">
    <citation type="journal article" date="2012" name="J. Bacteriol.">
        <title>Draft Genome Sequence of Oceaniovalibus guishaninsula JLT2003T.</title>
        <authorList>
            <person name="Tang K."/>
            <person name="Liu K."/>
            <person name="Jiao N."/>
        </authorList>
    </citation>
    <scope>NUCLEOTIDE SEQUENCE [LARGE SCALE GENOMIC DNA]</scope>
    <source>
        <strain evidence="5 6">JLT2003</strain>
    </source>
</reference>
<evidence type="ECO:0000313" key="5">
    <source>
        <dbReference type="EMBL" id="EKE45492.1"/>
    </source>
</evidence>
<proteinExistence type="inferred from homology"/>
<dbReference type="InterPro" id="IPR008258">
    <property type="entry name" value="Transglycosylase_SLT_dom_1"/>
</dbReference>